<organism evidence="11 12">
    <name type="scientific">Fasciolopsis buskii</name>
    <dbReference type="NCBI Taxonomy" id="27845"/>
    <lineage>
        <taxon>Eukaryota</taxon>
        <taxon>Metazoa</taxon>
        <taxon>Spiralia</taxon>
        <taxon>Lophotrochozoa</taxon>
        <taxon>Platyhelminthes</taxon>
        <taxon>Trematoda</taxon>
        <taxon>Digenea</taxon>
        <taxon>Plagiorchiida</taxon>
        <taxon>Echinostomata</taxon>
        <taxon>Echinostomatoidea</taxon>
        <taxon>Fasciolidae</taxon>
        <taxon>Fasciolopsis</taxon>
    </lineage>
</organism>
<evidence type="ECO:0000313" key="12">
    <source>
        <dbReference type="Proteomes" id="UP000728185"/>
    </source>
</evidence>
<evidence type="ECO:0000256" key="1">
    <source>
        <dbReference type="ARBA" id="ARBA00004123"/>
    </source>
</evidence>
<dbReference type="AlphaFoldDB" id="A0A8E0VPY1"/>
<name>A0A8E0VPY1_9TREM</name>
<evidence type="ECO:0000256" key="3">
    <source>
        <dbReference type="ARBA" id="ARBA00022687"/>
    </source>
</evidence>
<dbReference type="GO" id="GO:1990907">
    <property type="term" value="C:beta-catenin-TCF complex"/>
    <property type="evidence" value="ECO:0007669"/>
    <property type="project" value="TreeGrafter"/>
</dbReference>
<evidence type="ECO:0000256" key="4">
    <source>
        <dbReference type="ARBA" id="ARBA00023015"/>
    </source>
</evidence>
<dbReference type="GO" id="GO:0000785">
    <property type="term" value="C:chromatin"/>
    <property type="evidence" value="ECO:0007669"/>
    <property type="project" value="TreeGrafter"/>
</dbReference>
<dbReference type="Pfam" id="PF00505">
    <property type="entry name" value="HMG_box"/>
    <property type="match status" value="1"/>
</dbReference>
<dbReference type="PANTHER" id="PTHR10373">
    <property type="entry name" value="TRANSCRIPTION FACTOR 7 FAMILY MEMBER"/>
    <property type="match status" value="1"/>
</dbReference>
<dbReference type="GO" id="GO:0060070">
    <property type="term" value="P:canonical Wnt signaling pathway"/>
    <property type="evidence" value="ECO:0007669"/>
    <property type="project" value="TreeGrafter"/>
</dbReference>
<evidence type="ECO:0000256" key="7">
    <source>
        <dbReference type="ARBA" id="ARBA00023163"/>
    </source>
</evidence>
<evidence type="ECO:0000259" key="10">
    <source>
        <dbReference type="PROSITE" id="PS50118"/>
    </source>
</evidence>
<comment type="caution">
    <text evidence="11">The sequence shown here is derived from an EMBL/GenBank/DDBJ whole genome shotgun (WGS) entry which is preliminary data.</text>
</comment>
<keyword evidence="12" id="KW-1185">Reference proteome</keyword>
<evidence type="ECO:0000256" key="8">
    <source>
        <dbReference type="ARBA" id="ARBA00023242"/>
    </source>
</evidence>
<keyword evidence="6" id="KW-0010">Activator</keyword>
<dbReference type="FunFam" id="1.10.30.10:FF:000001">
    <property type="entry name" value="transcription factor 7 isoform X2"/>
    <property type="match status" value="1"/>
</dbReference>
<dbReference type="EMBL" id="LUCM01000032">
    <property type="protein sequence ID" value="KAA0201210.1"/>
    <property type="molecule type" value="Genomic_DNA"/>
</dbReference>
<feature type="domain" description="HMG box" evidence="10">
    <location>
        <begin position="284"/>
        <end position="352"/>
    </location>
</feature>
<keyword evidence="7" id="KW-0804">Transcription</keyword>
<reference evidence="11" key="1">
    <citation type="submission" date="2019-05" db="EMBL/GenBank/DDBJ databases">
        <title>Annotation for the trematode Fasciolopsis buski.</title>
        <authorList>
            <person name="Choi Y.-J."/>
        </authorList>
    </citation>
    <scope>NUCLEOTIDE SEQUENCE</scope>
    <source>
        <strain evidence="11">HT</strain>
        <tissue evidence="11">Whole worm</tissue>
    </source>
</reference>
<sequence length="545" mass="60459">MHCCYFPSLFSDSKNSTSTADSSAAASLHNSFNQLLQFNDSANSSKGLSLLTSEEFTFSNWGLSEQDGPVNGRCRLSPQPQTVTSYTNNEISSSGATNMTGVFARGTDILPTNRAEYKSNSRWIPSAIVESNAMCGFQPTNSPHYDQQKCALDRLQTWLRQPLAICDLVLDHHNGDAEGCAQNIAPPISTEETNFVNKVNTGNRIIDSVHTEGDYLDQSFDVGLTERIAGGITPRRNNCSSPTTNGTEFTTQVVLKQEAGKSYQRTVGPKITESRWRPKHTGHIKKPLNAFMLFMKEMRSQVIAECTLKESAAINQILGRKWHALSREAQAKYYELARKEKELHQRLYPGWSARDNYATQIRRRNRNSTTAITSNGLFLSSNGADGTNQSSLHTGKHMIPFCNAWGNAQNLTQQLMTSSNENSMKNVSWQDTPSFISQSRAALPVGSTFRGATRQSGLHPALRLPDDIIRTRFNPSTMWSNDLEHASCGPRASWSTGLNTESVDGSNSALGTEISWKPLSFMEQDDEAHNQSCLVQQMDEFHCSE</sequence>
<dbReference type="SMART" id="SM00398">
    <property type="entry name" value="HMG"/>
    <property type="match status" value="1"/>
</dbReference>
<protein>
    <submittedName>
        <fullName evidence="11">T7L1A</fullName>
    </submittedName>
</protein>
<evidence type="ECO:0000256" key="9">
    <source>
        <dbReference type="PROSITE-ProRule" id="PRU00267"/>
    </source>
</evidence>
<dbReference type="GO" id="GO:0000978">
    <property type="term" value="F:RNA polymerase II cis-regulatory region sequence-specific DNA binding"/>
    <property type="evidence" value="ECO:0007669"/>
    <property type="project" value="TreeGrafter"/>
</dbReference>
<dbReference type="SUPFAM" id="SSF47095">
    <property type="entry name" value="HMG-box"/>
    <property type="match status" value="1"/>
</dbReference>
<dbReference type="PANTHER" id="PTHR10373:SF38">
    <property type="entry name" value="PROTEIN PANGOLIN, ISOFORM J"/>
    <property type="match status" value="1"/>
</dbReference>
<evidence type="ECO:0000256" key="6">
    <source>
        <dbReference type="ARBA" id="ARBA00023159"/>
    </source>
</evidence>
<evidence type="ECO:0000256" key="2">
    <source>
        <dbReference type="ARBA" id="ARBA00006569"/>
    </source>
</evidence>
<keyword evidence="8 9" id="KW-0539">Nucleus</keyword>
<keyword evidence="3" id="KW-0879">Wnt signaling pathway</keyword>
<dbReference type="CDD" id="cd21996">
    <property type="entry name" value="HMG-box_TCF7-like"/>
    <property type="match status" value="1"/>
</dbReference>
<dbReference type="GO" id="GO:0000981">
    <property type="term" value="F:DNA-binding transcription factor activity, RNA polymerase II-specific"/>
    <property type="evidence" value="ECO:0007669"/>
    <property type="project" value="TreeGrafter"/>
</dbReference>
<gene>
    <name evidence="11" type="ORF">FBUS_08244</name>
</gene>
<dbReference type="InterPro" id="IPR009071">
    <property type="entry name" value="HMG_box_dom"/>
</dbReference>
<accession>A0A8E0VPY1</accession>
<dbReference type="OrthoDB" id="2307332at2759"/>
<evidence type="ECO:0000313" key="11">
    <source>
        <dbReference type="EMBL" id="KAA0201210.1"/>
    </source>
</evidence>
<dbReference type="Gene3D" id="1.10.30.10">
    <property type="entry name" value="High mobility group box domain"/>
    <property type="match status" value="1"/>
</dbReference>
<dbReference type="Proteomes" id="UP000728185">
    <property type="component" value="Unassembled WGS sequence"/>
</dbReference>
<feature type="DNA-binding region" description="HMG box" evidence="9">
    <location>
        <begin position="284"/>
        <end position="352"/>
    </location>
</feature>
<dbReference type="InterPro" id="IPR036910">
    <property type="entry name" value="HMG_box_dom_sf"/>
</dbReference>
<comment type="similarity">
    <text evidence="2">Belongs to the TCF/LEF family.</text>
</comment>
<dbReference type="InterPro" id="IPR024940">
    <property type="entry name" value="TCF/LEF"/>
</dbReference>
<proteinExistence type="inferred from homology"/>
<keyword evidence="4" id="KW-0805">Transcription regulation</keyword>
<comment type="subcellular location">
    <subcellularLocation>
        <location evidence="1">Nucleus</location>
    </subcellularLocation>
</comment>
<keyword evidence="5 9" id="KW-0238">DNA-binding</keyword>
<dbReference type="PROSITE" id="PS50118">
    <property type="entry name" value="HMG_BOX_2"/>
    <property type="match status" value="1"/>
</dbReference>
<evidence type="ECO:0000256" key="5">
    <source>
        <dbReference type="ARBA" id="ARBA00023125"/>
    </source>
</evidence>